<feature type="compositionally biased region" description="Low complexity" evidence="1">
    <location>
        <begin position="1524"/>
        <end position="1537"/>
    </location>
</feature>
<dbReference type="PROSITE" id="PS50837">
    <property type="entry name" value="NACHT"/>
    <property type="match status" value="1"/>
</dbReference>
<dbReference type="InterPro" id="IPR054571">
    <property type="entry name" value="NA-iREase3_dom"/>
</dbReference>
<feature type="region of interest" description="Disordered" evidence="1">
    <location>
        <begin position="572"/>
        <end position="594"/>
    </location>
</feature>
<evidence type="ECO:0000313" key="2">
    <source>
        <dbReference type="EMBL" id="TWJ28803.1"/>
    </source>
</evidence>
<feature type="region of interest" description="Disordered" evidence="1">
    <location>
        <begin position="850"/>
        <end position="870"/>
    </location>
</feature>
<dbReference type="Pfam" id="PF05729">
    <property type="entry name" value="NACHT"/>
    <property type="match status" value="1"/>
</dbReference>
<sequence>MTARIDRLLAVLDAAGVRLTPAELAEAIWLALRVDVTGRMSTPAGSGSTGSSPGDSLPGPADPVPGPASSRPSGPGQVELRLPVPAGETPPDAADRVAGRPGEPADPVTGGPEPLVRGTAPDTDPVGGADDGGLSLEAVPGWPLLVPTASALPDSGQVLRALRPLKRRIRSGHRATIDEVATACQIAERRLWTPVWRPATDRWLHLTLVLDRSSVGGIWARLGHEVRTLLERLGAFRTIRVVYLGLRQDGTIGVTARARPGGSGPATAPRSPLGLADLTGDHLLLVLSDCVSRPWHDGEMSRVLGHWARRAPVAILQPLPERLWSRTGLDPVPGRLSAPRAGAPGTAYGFTSAWRRRGLPERSGPVPVLEIEPRWLRSWANLVAGRAVGGIDTIVTPAGVAVVRQPVDTVDPDGSADPSVDPSPEQRVRTFRSGASAPAYQLARYLSAAVPLNLAVIRVVQAVMVPRARPSHLAEVLYGGLLAPVSPGGGADDEQHLEFLPGVRQVLLGTLHRAEAGRVLADVSRYLERHLERTGASFTAVVSAPVGGLTVPALRQPFAQIRAEVLRRLAGRAGPSGDTEPAGDPGESVGPAWRSGPAAGRLTILHLTGREPGGADDPGPASGRFDPALLDDLVATCRRDRMVPDLVVVTAGVTRRATPAEYQAAYRMLEDLRTRLDLPTGRTVVVPGLSDVNEGRCLAHFLDRAADGAEPVPPYWPKWEPFAELTARLPGATAFQPHQPWQLLPVPAARTVVAVLNSTMSVSHLPGERFGRLGRAQLRWFADRLRDYERRGWLRVGALHHDPTDEAGDPGLRDADDLTRLLAPHLDVVLHGHRGGVRELGLTGVPAVGAHRADDPTAPDTDRTGGAGGYRYQLVDLRPGTLRVLPRGHGAGPDPTAGEVVSHAYGDHWWPPDADGPGTGATGGAGADALTDGTRTDLLARVARIYRTRTPDATMAEHRWPGTRRGGPFAGYLVVSPGGEHLSAPYRIGVYDGEPRAETVRRFLDDVVRPAGPHRDATLVCRSAPADPGLRERALGQGVRVVSFADFELGDDVLRSAERWAASLDADPAFPAVHYVAQPYVLFDPGTGSSGTADGAPVPPAPDLLGRLRRWLAAPEGQVIAVLGASGTGKTFLLRELARRLYADHDPVVPILVDLRSLDWRVGLAELMAINLARSGVRRVDLDLNRYLLHEGRVVLLCDGLDDLATRTAHDKLGEWVAGWEAGARIWPGRSKVVLVSRDADLLADALGAYAAEDPAGAVVRWVRLVGLDRERMLEFLARRLGGPERARARLELLGRVGGLPGMARNPRMLAFIADIDEQWLRSAASGGGRVTVADLYRWLISDWLDGERRRGGARHIVLDDLERAATYLARRLWESGEPALGADALGAAADILTRLGTARGGGTPGRSATARLLGAGTLLVRDSAYRFHFVDQSVLEWLVAREIADQLDPDQPAGRVRGLLRRELTPLLVEFLCDLAGHDTARRWAAAAVADPAAPLEVRSAAHRVLDHLDRLDAGRPGPDQHGAGSPDPPAGGDRA</sequence>
<evidence type="ECO:0000313" key="3">
    <source>
        <dbReference type="Proteomes" id="UP000319728"/>
    </source>
</evidence>
<accession>A0A562WEU7</accession>
<dbReference type="Gene3D" id="3.60.21.10">
    <property type="match status" value="1"/>
</dbReference>
<reference evidence="2 3" key="1">
    <citation type="submission" date="2019-07" db="EMBL/GenBank/DDBJ databases">
        <title>R&amp;d 2014.</title>
        <authorList>
            <person name="Klenk H.-P."/>
        </authorList>
    </citation>
    <scope>NUCLEOTIDE SEQUENCE [LARGE SCALE GENOMIC DNA]</scope>
    <source>
        <strain evidence="2 3">DSM 43912</strain>
    </source>
</reference>
<dbReference type="Proteomes" id="UP000319728">
    <property type="component" value="Unassembled WGS sequence"/>
</dbReference>
<keyword evidence="3" id="KW-1185">Reference proteome</keyword>
<dbReference type="Pfam" id="PF22739">
    <property type="entry name" value="NA-iREase3"/>
    <property type="match status" value="1"/>
</dbReference>
<feature type="compositionally biased region" description="Basic and acidic residues" evidence="1">
    <location>
        <begin position="851"/>
        <end position="863"/>
    </location>
</feature>
<gene>
    <name evidence="2" type="ORF">JD81_02309</name>
</gene>
<comment type="caution">
    <text evidence="2">The sequence shown here is derived from an EMBL/GenBank/DDBJ whole genome shotgun (WGS) entry which is preliminary data.</text>
</comment>
<dbReference type="RefSeq" id="WP_186499807.1">
    <property type="nucleotide sequence ID" value="NZ_AP023438.1"/>
</dbReference>
<dbReference type="InterPro" id="IPR007111">
    <property type="entry name" value="NACHT_NTPase"/>
</dbReference>
<dbReference type="InterPro" id="IPR029052">
    <property type="entry name" value="Metallo-depent_PP-like"/>
</dbReference>
<evidence type="ECO:0000256" key="1">
    <source>
        <dbReference type="SAM" id="MobiDB-lite"/>
    </source>
</evidence>
<feature type="compositionally biased region" description="Low complexity" evidence="1">
    <location>
        <begin position="41"/>
        <end position="59"/>
    </location>
</feature>
<feature type="region of interest" description="Disordered" evidence="1">
    <location>
        <begin position="1512"/>
        <end position="1537"/>
    </location>
</feature>
<dbReference type="SUPFAM" id="SSF52540">
    <property type="entry name" value="P-loop containing nucleoside triphosphate hydrolases"/>
    <property type="match status" value="1"/>
</dbReference>
<dbReference type="NCBIfam" id="NF041121">
    <property type="entry name" value="SAV_2336_NTERM"/>
    <property type="match status" value="1"/>
</dbReference>
<dbReference type="InterPro" id="IPR047738">
    <property type="entry name" value="SAV_2336-like_N"/>
</dbReference>
<dbReference type="InterPro" id="IPR003593">
    <property type="entry name" value="AAA+_ATPase"/>
</dbReference>
<protein>
    <submittedName>
        <fullName evidence="2">3',5'-cyclic AMP phosphodiesterase CpdA</fullName>
    </submittedName>
</protein>
<dbReference type="Gene3D" id="3.40.50.300">
    <property type="entry name" value="P-loop containing nucleotide triphosphate hydrolases"/>
    <property type="match status" value="1"/>
</dbReference>
<dbReference type="InterPro" id="IPR027417">
    <property type="entry name" value="P-loop_NTPase"/>
</dbReference>
<feature type="region of interest" description="Disordered" evidence="1">
    <location>
        <begin position="41"/>
        <end position="134"/>
    </location>
</feature>
<feature type="compositionally biased region" description="Low complexity" evidence="1">
    <location>
        <begin position="67"/>
        <end position="76"/>
    </location>
</feature>
<dbReference type="EMBL" id="VLLP01000001">
    <property type="protein sequence ID" value="TWJ28803.1"/>
    <property type="molecule type" value="Genomic_DNA"/>
</dbReference>
<proteinExistence type="predicted"/>
<dbReference type="SUPFAM" id="SSF56300">
    <property type="entry name" value="Metallo-dependent phosphatases"/>
    <property type="match status" value="1"/>
</dbReference>
<name>A0A562WEU7_9ACTN</name>
<organism evidence="2 3">
    <name type="scientific">Micromonospora sagamiensis</name>
    <dbReference type="NCBI Taxonomy" id="47875"/>
    <lineage>
        <taxon>Bacteria</taxon>
        <taxon>Bacillati</taxon>
        <taxon>Actinomycetota</taxon>
        <taxon>Actinomycetes</taxon>
        <taxon>Micromonosporales</taxon>
        <taxon>Micromonosporaceae</taxon>
        <taxon>Micromonospora</taxon>
    </lineage>
</organism>
<dbReference type="SMART" id="SM00382">
    <property type="entry name" value="AAA"/>
    <property type="match status" value="1"/>
</dbReference>